<dbReference type="InterPro" id="IPR017871">
    <property type="entry name" value="ABC_transporter-like_CS"/>
</dbReference>
<dbReference type="GO" id="GO:0016887">
    <property type="term" value="F:ATP hydrolysis activity"/>
    <property type="evidence" value="ECO:0007669"/>
    <property type="project" value="InterPro"/>
</dbReference>
<accession>A0A1M6JK67</accession>
<name>A0A1M6JK67_9FIRM</name>
<evidence type="ECO:0000256" key="2">
    <source>
        <dbReference type="ARBA" id="ARBA00022692"/>
    </source>
</evidence>
<dbReference type="Gene3D" id="3.40.50.300">
    <property type="entry name" value="P-loop containing nucleotide triphosphate hydrolases"/>
    <property type="match status" value="1"/>
</dbReference>
<feature type="transmembrane region" description="Helical" evidence="7">
    <location>
        <begin position="155"/>
        <end position="178"/>
    </location>
</feature>
<keyword evidence="3" id="KW-0547">Nucleotide-binding</keyword>
<dbReference type="InterPro" id="IPR027417">
    <property type="entry name" value="P-loop_NTPase"/>
</dbReference>
<feature type="transmembrane region" description="Helical" evidence="7">
    <location>
        <begin position="20"/>
        <end position="47"/>
    </location>
</feature>
<dbReference type="PROSITE" id="PS50929">
    <property type="entry name" value="ABC_TM1F"/>
    <property type="match status" value="1"/>
</dbReference>
<dbReference type="EMBL" id="FRAC01000006">
    <property type="protein sequence ID" value="SHJ47049.1"/>
    <property type="molecule type" value="Genomic_DNA"/>
</dbReference>
<dbReference type="InterPro" id="IPR039421">
    <property type="entry name" value="Type_1_exporter"/>
</dbReference>
<sequence length="589" mass="66980">MKNSKLLLYFYRMVYSLSPAYIITILLSTAIQAAAPFINIIVPKLIIDELMGEQDKKKLFLYAAILILGNLFFKLLSSYFVKKVEMGEEKFSYQLDSYLGSKCVDMDFENVEKSEILDLKEKAFFAIYNLNAVRRTVESGAAIINQLVTLAGLGYILSILNPLIIIVLLLIVCMNALLFKKMERIQYEDNQKAVYDNRAFGYFVRLTADFSMGKDVRLYNSAPLLIRKMKHFMDNLLAIYSRLFTETGKCTGISNINVQIQTVIVYAYLAVKVMAEKITIGSFTMYAGAARSFSDSLLSFINAFIEINQLCMYLEMFMKFDKIKVKDQDGKYTAEDIKDYTIEFRDVSFAYPGKKEYTLKNISITIVPGEKLSIVGLNGAGKTTFIKLLTRLYEPSSGDILLGGVNIKEIKYEEYLRLLSVVFQDFKLLSYTIRENLTVKPGIEEEDIRKELDKAGFAKDLEKLEKGIDTSIYKDIDKTGVEFSGGQSQKIAIARALCKDSPIVILDEPTSALDPISEYEVYQSFDKLVKGKTAIYISHRLSSTRFSDKIAVFQDGRIVEYGPHKELIKQSESLYATMFQTQAKYYLEA</sequence>
<keyword evidence="2 7" id="KW-0812">Transmembrane</keyword>
<keyword evidence="4 10" id="KW-0067">ATP-binding</keyword>
<dbReference type="InterPro" id="IPR003439">
    <property type="entry name" value="ABC_transporter-like_ATP-bd"/>
</dbReference>
<dbReference type="InterPro" id="IPR036640">
    <property type="entry name" value="ABC1_TM_sf"/>
</dbReference>
<keyword evidence="6 7" id="KW-0472">Membrane</keyword>
<dbReference type="GO" id="GO:0005886">
    <property type="term" value="C:plasma membrane"/>
    <property type="evidence" value="ECO:0007669"/>
    <property type="project" value="UniProtKB-SubCell"/>
</dbReference>
<feature type="domain" description="ABC transporter" evidence="8">
    <location>
        <begin position="342"/>
        <end position="580"/>
    </location>
</feature>
<evidence type="ECO:0000313" key="10">
    <source>
        <dbReference type="EMBL" id="SHJ47049.1"/>
    </source>
</evidence>
<dbReference type="RefSeq" id="WP_073271789.1">
    <property type="nucleotide sequence ID" value="NZ_FRAC01000006.1"/>
</dbReference>
<dbReference type="AlphaFoldDB" id="A0A1M6JK67"/>
<dbReference type="GO" id="GO:0005524">
    <property type="term" value="F:ATP binding"/>
    <property type="evidence" value="ECO:0007669"/>
    <property type="project" value="UniProtKB-KW"/>
</dbReference>
<evidence type="ECO:0000313" key="11">
    <source>
        <dbReference type="Proteomes" id="UP000184386"/>
    </source>
</evidence>
<evidence type="ECO:0000256" key="5">
    <source>
        <dbReference type="ARBA" id="ARBA00022989"/>
    </source>
</evidence>
<reference evidence="10 11" key="1">
    <citation type="submission" date="2016-11" db="EMBL/GenBank/DDBJ databases">
        <authorList>
            <person name="Jaros S."/>
            <person name="Januszkiewicz K."/>
            <person name="Wedrychowicz H."/>
        </authorList>
    </citation>
    <scope>NUCLEOTIDE SEQUENCE [LARGE SCALE GENOMIC DNA]</scope>
    <source>
        <strain evidence="10 11">DSM 15929</strain>
    </source>
</reference>
<dbReference type="GO" id="GO:0015421">
    <property type="term" value="F:ABC-type oligopeptide transporter activity"/>
    <property type="evidence" value="ECO:0007669"/>
    <property type="project" value="TreeGrafter"/>
</dbReference>
<dbReference type="InterPro" id="IPR003593">
    <property type="entry name" value="AAA+_ATPase"/>
</dbReference>
<gene>
    <name evidence="10" type="ORF">SAMN02745136_00112</name>
</gene>
<evidence type="ECO:0000256" key="1">
    <source>
        <dbReference type="ARBA" id="ARBA00004651"/>
    </source>
</evidence>
<keyword evidence="5 7" id="KW-1133">Transmembrane helix</keyword>
<dbReference type="InterPro" id="IPR011527">
    <property type="entry name" value="ABC1_TM_dom"/>
</dbReference>
<evidence type="ECO:0000259" key="8">
    <source>
        <dbReference type="PROSITE" id="PS50893"/>
    </source>
</evidence>
<evidence type="ECO:0000256" key="6">
    <source>
        <dbReference type="ARBA" id="ARBA00023136"/>
    </source>
</evidence>
<organism evidence="10 11">
    <name type="scientific">Anaerocolumna jejuensis DSM 15929</name>
    <dbReference type="NCBI Taxonomy" id="1121322"/>
    <lineage>
        <taxon>Bacteria</taxon>
        <taxon>Bacillati</taxon>
        <taxon>Bacillota</taxon>
        <taxon>Clostridia</taxon>
        <taxon>Lachnospirales</taxon>
        <taxon>Lachnospiraceae</taxon>
        <taxon>Anaerocolumna</taxon>
    </lineage>
</organism>
<evidence type="ECO:0000259" key="9">
    <source>
        <dbReference type="PROSITE" id="PS50929"/>
    </source>
</evidence>
<dbReference type="Pfam" id="PF00005">
    <property type="entry name" value="ABC_tran"/>
    <property type="match status" value="1"/>
</dbReference>
<dbReference type="SUPFAM" id="SSF52540">
    <property type="entry name" value="P-loop containing nucleoside triphosphate hydrolases"/>
    <property type="match status" value="1"/>
</dbReference>
<dbReference type="PROSITE" id="PS00211">
    <property type="entry name" value="ABC_TRANSPORTER_1"/>
    <property type="match status" value="1"/>
</dbReference>
<dbReference type="PROSITE" id="PS50893">
    <property type="entry name" value="ABC_TRANSPORTER_2"/>
    <property type="match status" value="1"/>
</dbReference>
<feature type="transmembrane region" description="Helical" evidence="7">
    <location>
        <begin position="59"/>
        <end position="81"/>
    </location>
</feature>
<comment type="subcellular location">
    <subcellularLocation>
        <location evidence="1">Cell membrane</location>
        <topology evidence="1">Multi-pass membrane protein</topology>
    </subcellularLocation>
</comment>
<dbReference type="Gene3D" id="1.20.1560.10">
    <property type="entry name" value="ABC transporter type 1, transmembrane domain"/>
    <property type="match status" value="1"/>
</dbReference>
<keyword evidence="11" id="KW-1185">Reference proteome</keyword>
<dbReference type="SUPFAM" id="SSF90123">
    <property type="entry name" value="ABC transporter transmembrane region"/>
    <property type="match status" value="1"/>
</dbReference>
<evidence type="ECO:0000256" key="7">
    <source>
        <dbReference type="SAM" id="Phobius"/>
    </source>
</evidence>
<evidence type="ECO:0000256" key="4">
    <source>
        <dbReference type="ARBA" id="ARBA00022840"/>
    </source>
</evidence>
<proteinExistence type="predicted"/>
<protein>
    <submittedName>
        <fullName evidence="10">ATP-binding cassette, subfamily C</fullName>
    </submittedName>
</protein>
<dbReference type="STRING" id="1121322.SAMN02745136_00112"/>
<feature type="domain" description="ABC transmembrane type-1" evidence="9">
    <location>
        <begin position="23"/>
        <end position="309"/>
    </location>
</feature>
<dbReference type="SMART" id="SM00382">
    <property type="entry name" value="AAA"/>
    <property type="match status" value="1"/>
</dbReference>
<dbReference type="PANTHER" id="PTHR43394">
    <property type="entry name" value="ATP-DEPENDENT PERMEASE MDL1, MITOCHONDRIAL"/>
    <property type="match status" value="1"/>
</dbReference>
<evidence type="ECO:0000256" key="3">
    <source>
        <dbReference type="ARBA" id="ARBA00022741"/>
    </source>
</evidence>
<dbReference type="Proteomes" id="UP000184386">
    <property type="component" value="Unassembled WGS sequence"/>
</dbReference>
<dbReference type="PANTHER" id="PTHR43394:SF1">
    <property type="entry name" value="ATP-BINDING CASSETTE SUB-FAMILY B MEMBER 10, MITOCHONDRIAL"/>
    <property type="match status" value="1"/>
</dbReference>